<dbReference type="AlphaFoldDB" id="A0A6C0JSM0"/>
<proteinExistence type="predicted"/>
<name>A0A6C0JSM0_9ZZZZ</name>
<organism evidence="1">
    <name type="scientific">viral metagenome</name>
    <dbReference type="NCBI Taxonomy" id="1070528"/>
    <lineage>
        <taxon>unclassified sequences</taxon>
        <taxon>metagenomes</taxon>
        <taxon>organismal metagenomes</taxon>
    </lineage>
</organism>
<protein>
    <submittedName>
        <fullName evidence="1">Uncharacterized protein</fullName>
    </submittedName>
</protein>
<dbReference type="Gene3D" id="3.90.1720.10">
    <property type="entry name" value="endopeptidase domain like (from Nostoc punctiforme)"/>
    <property type="match status" value="1"/>
</dbReference>
<dbReference type="EMBL" id="MN740698">
    <property type="protein sequence ID" value="QHU08559.1"/>
    <property type="molecule type" value="Genomic_DNA"/>
</dbReference>
<dbReference type="InterPro" id="IPR038765">
    <property type="entry name" value="Papain-like_cys_pep_sf"/>
</dbReference>
<reference evidence="1" key="1">
    <citation type="journal article" date="2020" name="Nature">
        <title>Giant virus diversity and host interactions through global metagenomics.</title>
        <authorList>
            <person name="Schulz F."/>
            <person name="Roux S."/>
            <person name="Paez-Espino D."/>
            <person name="Jungbluth S."/>
            <person name="Walsh D.A."/>
            <person name="Denef V.J."/>
            <person name="McMahon K.D."/>
            <person name="Konstantinidis K.T."/>
            <person name="Eloe-Fadrosh E.A."/>
            <person name="Kyrpides N.C."/>
            <person name="Woyke T."/>
        </authorList>
    </citation>
    <scope>NUCLEOTIDE SEQUENCE</scope>
    <source>
        <strain evidence="1">GVMAG-S-1063924-116</strain>
    </source>
</reference>
<evidence type="ECO:0000313" key="1">
    <source>
        <dbReference type="EMBL" id="QHU08559.1"/>
    </source>
</evidence>
<sequence length="316" mass="35837">MSNPNLELEEPQEWELLDVKCISAETEVVKEEAVEDTVAEHTITIDAETGAAEIDRLEAGIYKSERSQRWQDMIDELRGQGKPKWKDHRLQEVRPLDLIGFIGETIVSKMIRKLEARAAGRTEYDFSHVGIVATKDILPVVSLDGGKNVHLEEGVHYLLESTISSGTPDVCDESHRIGVQLRNLSEVIGDGHGDVFHCRLKKNPLDHEPLEDVRTRFSIFFHEYWKQSYNLDPLSAAGLLFPVFRGLRSLSKPVYTKLRRKESQLCSELAARCYQRFGLIPLEFDCADVTPTDFCGNDLDGIPRLFEEPRLVAYGL</sequence>
<dbReference type="SUPFAM" id="SSF54001">
    <property type="entry name" value="Cysteine proteinases"/>
    <property type="match status" value="1"/>
</dbReference>
<accession>A0A6C0JSM0</accession>